<keyword evidence="6" id="KW-0540">Nuclease</keyword>
<dbReference type="InterPro" id="IPR050381">
    <property type="entry name" value="SLX1_endonuclease"/>
</dbReference>
<evidence type="ECO:0000313" key="7">
    <source>
        <dbReference type="Proteomes" id="UP000030645"/>
    </source>
</evidence>
<feature type="domain" description="GIY-YIG" evidence="5">
    <location>
        <begin position="51"/>
        <end position="133"/>
    </location>
</feature>
<dbReference type="GO" id="GO:0006952">
    <property type="term" value="P:defense response"/>
    <property type="evidence" value="ECO:0007669"/>
    <property type="project" value="UniProtKB-KW"/>
</dbReference>
<reference evidence="7" key="1">
    <citation type="submission" date="2013-01" db="EMBL/GenBank/DDBJ databases">
        <title>Draft Genome Sequence of a Mulberry Tree, Morus notabilis C.K. Schneid.</title>
        <authorList>
            <person name="He N."/>
            <person name="Zhao S."/>
        </authorList>
    </citation>
    <scope>NUCLEOTIDE SEQUENCE</scope>
</reference>
<dbReference type="STRING" id="981085.W9R1V2"/>
<dbReference type="AlphaFoldDB" id="W9R1V2"/>
<keyword evidence="2" id="KW-0547">Nucleotide-binding</keyword>
<dbReference type="Pfam" id="PF18052">
    <property type="entry name" value="Rx_N"/>
    <property type="match status" value="1"/>
</dbReference>
<evidence type="ECO:0000313" key="6">
    <source>
        <dbReference type="EMBL" id="EXB54291.1"/>
    </source>
</evidence>
<dbReference type="Proteomes" id="UP000030645">
    <property type="component" value="Unassembled WGS sequence"/>
</dbReference>
<keyword evidence="1" id="KW-0677">Repeat</keyword>
<organism evidence="6 7">
    <name type="scientific">Morus notabilis</name>
    <dbReference type="NCBI Taxonomy" id="981085"/>
    <lineage>
        <taxon>Eukaryota</taxon>
        <taxon>Viridiplantae</taxon>
        <taxon>Streptophyta</taxon>
        <taxon>Embryophyta</taxon>
        <taxon>Tracheophyta</taxon>
        <taxon>Spermatophyta</taxon>
        <taxon>Magnoliopsida</taxon>
        <taxon>eudicotyledons</taxon>
        <taxon>Gunneridae</taxon>
        <taxon>Pentapetalae</taxon>
        <taxon>rosids</taxon>
        <taxon>fabids</taxon>
        <taxon>Rosales</taxon>
        <taxon>Moraceae</taxon>
        <taxon>Moreae</taxon>
        <taxon>Morus</taxon>
    </lineage>
</organism>
<dbReference type="InterPro" id="IPR000305">
    <property type="entry name" value="GIY-YIG_endonuc"/>
</dbReference>
<evidence type="ECO:0000256" key="3">
    <source>
        <dbReference type="ARBA" id="ARBA00022821"/>
    </source>
</evidence>
<dbReference type="SUPFAM" id="SSF82771">
    <property type="entry name" value="GIY-YIG endonuclease"/>
    <property type="match status" value="1"/>
</dbReference>
<dbReference type="PANTHER" id="PTHR20208:SF13">
    <property type="entry name" value="STRUCTURE-SPECIFIC ENDONUCLEASE SUBUNIT SLX1"/>
    <property type="match status" value="1"/>
</dbReference>
<dbReference type="PROSITE" id="PS50164">
    <property type="entry name" value="GIY_YIG"/>
    <property type="match status" value="1"/>
</dbReference>
<dbReference type="Pfam" id="PF01541">
    <property type="entry name" value="GIY-YIG"/>
    <property type="match status" value="1"/>
</dbReference>
<evidence type="ECO:0000256" key="4">
    <source>
        <dbReference type="SAM" id="MobiDB-lite"/>
    </source>
</evidence>
<name>W9R1V2_9ROSA</name>
<keyword evidence="6" id="KW-0378">Hydrolase</keyword>
<evidence type="ECO:0000256" key="1">
    <source>
        <dbReference type="ARBA" id="ARBA00022737"/>
    </source>
</evidence>
<keyword evidence="7" id="KW-1185">Reference proteome</keyword>
<dbReference type="InterPro" id="IPR041118">
    <property type="entry name" value="Rx_N"/>
</dbReference>
<keyword evidence="3" id="KW-0611">Plant defense</keyword>
<proteinExistence type="predicted"/>
<dbReference type="CDD" id="cd10455">
    <property type="entry name" value="GIY-YIG_SLX1"/>
    <property type="match status" value="1"/>
</dbReference>
<dbReference type="PANTHER" id="PTHR20208">
    <property type="entry name" value="STRUCTURE-SPECIFIC ENDONUCLEASE SUBUNIT SLX1"/>
    <property type="match status" value="1"/>
</dbReference>
<gene>
    <name evidence="6" type="ORF">L484_001436</name>
</gene>
<keyword evidence="6" id="KW-0255">Endonuclease</keyword>
<dbReference type="GO" id="GO:0000166">
    <property type="term" value="F:nucleotide binding"/>
    <property type="evidence" value="ECO:0007669"/>
    <property type="project" value="UniProtKB-KW"/>
</dbReference>
<dbReference type="eggNOG" id="KOG3005">
    <property type="taxonomic scope" value="Eukaryota"/>
</dbReference>
<dbReference type="GO" id="GO:0004519">
    <property type="term" value="F:endonuclease activity"/>
    <property type="evidence" value="ECO:0007669"/>
    <property type="project" value="UniProtKB-KW"/>
</dbReference>
<accession>W9R1V2</accession>
<sequence>MIMGRLSSVFLSVKLPQNDAVAAKPSSYSTPPPQPTSRKPEAKLSSKSKENAWCVYLIISTNTPIKTYVGVTTSFSRRLKQHNGELKGGAKATRSGRPWICACLIEGFKDQSEASEFEAKWKIFSRKSPRKKKNESTENQSSEIRKLQSLLSSIQSVLEDAEDRQVLDMAVKDWLIKLKDVAYDEMTCWMSI</sequence>
<dbReference type="Gene3D" id="3.40.1440.10">
    <property type="entry name" value="GIY-YIG endonuclease"/>
    <property type="match status" value="1"/>
</dbReference>
<dbReference type="EMBL" id="KE344167">
    <property type="protein sequence ID" value="EXB54291.1"/>
    <property type="molecule type" value="Genomic_DNA"/>
</dbReference>
<evidence type="ECO:0000256" key="2">
    <source>
        <dbReference type="ARBA" id="ARBA00022741"/>
    </source>
</evidence>
<dbReference type="InterPro" id="IPR035901">
    <property type="entry name" value="GIY-YIG_endonuc_sf"/>
</dbReference>
<feature type="region of interest" description="Disordered" evidence="4">
    <location>
        <begin position="21"/>
        <end position="44"/>
    </location>
</feature>
<evidence type="ECO:0000259" key="5">
    <source>
        <dbReference type="PROSITE" id="PS50164"/>
    </source>
</evidence>
<protein>
    <submittedName>
        <fullName evidence="6">Structure-specific endonuclease subunit</fullName>
    </submittedName>
</protein>